<protein>
    <submittedName>
        <fullName evidence="3">Porin family protein</fullName>
    </submittedName>
</protein>
<evidence type="ECO:0000259" key="2">
    <source>
        <dbReference type="Pfam" id="PF13568"/>
    </source>
</evidence>
<proteinExistence type="predicted"/>
<dbReference type="InterPro" id="IPR025665">
    <property type="entry name" value="Beta-barrel_OMP_2"/>
</dbReference>
<feature type="domain" description="Outer membrane protein beta-barrel" evidence="2">
    <location>
        <begin position="20"/>
        <end position="174"/>
    </location>
</feature>
<dbReference type="Pfam" id="PF13568">
    <property type="entry name" value="OMP_b-brl_2"/>
    <property type="match status" value="1"/>
</dbReference>
<dbReference type="Proteomes" id="UP001596287">
    <property type="component" value="Unassembled WGS sequence"/>
</dbReference>
<evidence type="ECO:0000256" key="1">
    <source>
        <dbReference type="SAM" id="SignalP"/>
    </source>
</evidence>
<name>A0ABW1PQR1_9FLAO</name>
<reference evidence="4" key="1">
    <citation type="journal article" date="2019" name="Int. J. Syst. Evol. Microbiol.">
        <title>The Global Catalogue of Microorganisms (GCM) 10K type strain sequencing project: providing services to taxonomists for standard genome sequencing and annotation.</title>
        <authorList>
            <consortium name="The Broad Institute Genomics Platform"/>
            <consortium name="The Broad Institute Genome Sequencing Center for Infectious Disease"/>
            <person name="Wu L."/>
            <person name="Ma J."/>
        </authorList>
    </citation>
    <scope>NUCLEOTIDE SEQUENCE [LARGE SCALE GENOMIC DNA]</scope>
    <source>
        <strain evidence="4">CCUG 49679</strain>
    </source>
</reference>
<evidence type="ECO:0000313" key="4">
    <source>
        <dbReference type="Proteomes" id="UP001596287"/>
    </source>
</evidence>
<gene>
    <name evidence="3" type="ORF">ACFPVY_13060</name>
</gene>
<feature type="signal peptide" evidence="1">
    <location>
        <begin position="1"/>
        <end position="20"/>
    </location>
</feature>
<dbReference type="EMBL" id="JBHSQB010000009">
    <property type="protein sequence ID" value="MFC6097579.1"/>
    <property type="molecule type" value="Genomic_DNA"/>
</dbReference>
<comment type="caution">
    <text evidence="3">The sequence shown here is derived from an EMBL/GenBank/DDBJ whole genome shotgun (WGS) entry which is preliminary data.</text>
</comment>
<keyword evidence="1" id="KW-0732">Signal</keyword>
<dbReference type="RefSeq" id="WP_379792541.1">
    <property type="nucleotide sequence ID" value="NZ_JBHSQB010000009.1"/>
</dbReference>
<keyword evidence="4" id="KW-1185">Reference proteome</keyword>
<sequence length="209" mass="23420">MKKLIIATLFLCFGIAKTNAQVTVKPGVKAGLNLSSLTNSEADSRTDFYAGGFVDIKLASFYTLSPEIIYSRQGATVNNYFDELYFPNPDDPAFRSRSFDLELQYVSIGVMNKFRIVEGFHAMVGPSFDFKVGDNLDNDDLIDFDLAILGGLGYTFPIGLTVEARFKQGLADIFGDNYSYNYDYDDNYNDNLDHIKLNQVLQFGVSYAF</sequence>
<organism evidence="3 4">
    <name type="scientific">Flavobacterium qiangtangense</name>
    <dbReference type="NCBI Taxonomy" id="1442595"/>
    <lineage>
        <taxon>Bacteria</taxon>
        <taxon>Pseudomonadati</taxon>
        <taxon>Bacteroidota</taxon>
        <taxon>Flavobacteriia</taxon>
        <taxon>Flavobacteriales</taxon>
        <taxon>Flavobacteriaceae</taxon>
        <taxon>Flavobacterium</taxon>
    </lineage>
</organism>
<evidence type="ECO:0000313" key="3">
    <source>
        <dbReference type="EMBL" id="MFC6097579.1"/>
    </source>
</evidence>
<accession>A0ABW1PQR1</accession>
<feature type="chain" id="PRO_5045850276" evidence="1">
    <location>
        <begin position="21"/>
        <end position="209"/>
    </location>
</feature>